<sequence length="120" mass="13805">MKNILSIILVFSFGLTFAQSDATIEPKYEKKGDLIEATYYYDNGVVKQHGFFNKKGELEGTWSSFDLQGNKLAVGEYDNGQKVGKWFFWTEDTLKEVDYKDSRIAVVNEWKNTSKLAVRD</sequence>
<organism evidence="2 3">
    <name type="scientific">Mangrovimonas yunxiaonensis</name>
    <dbReference type="NCBI Taxonomy" id="1197477"/>
    <lineage>
        <taxon>Bacteria</taxon>
        <taxon>Pseudomonadati</taxon>
        <taxon>Bacteroidota</taxon>
        <taxon>Flavobacteriia</taxon>
        <taxon>Flavobacteriales</taxon>
        <taxon>Flavobacteriaceae</taxon>
        <taxon>Mangrovimonas</taxon>
    </lineage>
</organism>
<evidence type="ECO:0000313" key="2">
    <source>
        <dbReference type="EMBL" id="KFB01963.1"/>
    </source>
</evidence>
<feature type="chain" id="PRO_5001782991" description="Nicotinic acid mononucleotide adenyltransferase" evidence="1">
    <location>
        <begin position="19"/>
        <end position="120"/>
    </location>
</feature>
<evidence type="ECO:0000256" key="1">
    <source>
        <dbReference type="SAM" id="SignalP"/>
    </source>
</evidence>
<dbReference type="EMBL" id="JPFK01000003">
    <property type="protein sequence ID" value="KFB01963.1"/>
    <property type="molecule type" value="Genomic_DNA"/>
</dbReference>
<feature type="signal peptide" evidence="1">
    <location>
        <begin position="1"/>
        <end position="18"/>
    </location>
</feature>
<accession>A0A084TMM7</accession>
<dbReference type="RefSeq" id="WP_036119242.1">
    <property type="nucleotide sequence ID" value="NZ_BMET01000005.1"/>
</dbReference>
<reference evidence="2 3" key="1">
    <citation type="journal article" date="2014" name="Genome Announc.">
        <title>Draft Genome Sequence of the Algicidal Bacterium Mangrovimonas yunxiaonensis Strain LY01.</title>
        <authorList>
            <person name="Li Y."/>
            <person name="Zhu H."/>
            <person name="Li C."/>
            <person name="Zhang H."/>
            <person name="Chen Z."/>
            <person name="Zheng W."/>
            <person name="Xu H."/>
            <person name="Zheng T."/>
        </authorList>
    </citation>
    <scope>NUCLEOTIDE SEQUENCE [LARGE SCALE GENOMIC DNA]</scope>
    <source>
        <strain evidence="2 3">LY01</strain>
    </source>
</reference>
<name>A0A084TMM7_9FLAO</name>
<gene>
    <name evidence="2" type="ORF">IA57_03610</name>
</gene>
<dbReference type="OrthoDB" id="1467310at2"/>
<dbReference type="STRING" id="1197477.IA57_03610"/>
<evidence type="ECO:0008006" key="4">
    <source>
        <dbReference type="Google" id="ProtNLM"/>
    </source>
</evidence>
<dbReference type="Gene3D" id="2.20.110.10">
    <property type="entry name" value="Histone H3 K4-specific methyltransferase SET7/9 N-terminal domain"/>
    <property type="match status" value="1"/>
</dbReference>
<evidence type="ECO:0000313" key="3">
    <source>
        <dbReference type="Proteomes" id="UP000028521"/>
    </source>
</evidence>
<comment type="caution">
    <text evidence="2">The sequence shown here is derived from an EMBL/GenBank/DDBJ whole genome shotgun (WGS) entry which is preliminary data.</text>
</comment>
<protein>
    <recommendedName>
        <fullName evidence="4">Nicotinic acid mononucleotide adenyltransferase</fullName>
    </recommendedName>
</protein>
<dbReference type="eggNOG" id="COG2849">
    <property type="taxonomic scope" value="Bacteria"/>
</dbReference>
<keyword evidence="3" id="KW-1185">Reference proteome</keyword>
<dbReference type="Proteomes" id="UP000028521">
    <property type="component" value="Unassembled WGS sequence"/>
</dbReference>
<keyword evidence="1" id="KW-0732">Signal</keyword>
<dbReference type="SUPFAM" id="SSF82185">
    <property type="entry name" value="Histone H3 K4-specific methyltransferase SET7/9 N-terminal domain"/>
    <property type="match status" value="1"/>
</dbReference>
<dbReference type="AlphaFoldDB" id="A0A084TMM7"/>
<reference evidence="3" key="2">
    <citation type="submission" date="2014-07" db="EMBL/GenBank/DDBJ databases">
        <title>Genome sequence of Mangrovimonas yunxiaonensis.</title>
        <authorList>
            <person name="Li Y."/>
            <person name="Zheng T."/>
        </authorList>
    </citation>
    <scope>NUCLEOTIDE SEQUENCE [LARGE SCALE GENOMIC DNA]</scope>
    <source>
        <strain evidence="3">LY01</strain>
    </source>
</reference>
<proteinExistence type="predicted"/>